<comment type="subcellular location">
    <subcellularLocation>
        <location evidence="1">Membrane</location>
        <topology evidence="1">Multi-pass membrane protein</topology>
    </subcellularLocation>
</comment>
<dbReference type="GO" id="GO:0016020">
    <property type="term" value="C:membrane"/>
    <property type="evidence" value="ECO:0007669"/>
    <property type="project" value="UniProtKB-SubCell"/>
</dbReference>
<dbReference type="AlphaFoldDB" id="A0A829YGM8"/>
<keyword evidence="2 5" id="KW-0812">Transmembrane</keyword>
<feature type="transmembrane region" description="Helical" evidence="5">
    <location>
        <begin position="223"/>
        <end position="249"/>
    </location>
</feature>
<keyword evidence="3 5" id="KW-1133">Transmembrane helix</keyword>
<keyword evidence="7" id="KW-1185">Reference proteome</keyword>
<evidence type="ECO:0000256" key="5">
    <source>
        <dbReference type="SAM" id="Phobius"/>
    </source>
</evidence>
<reference evidence="7" key="1">
    <citation type="submission" date="2020-01" db="EMBL/GenBank/DDBJ databases">
        <title>'Steroidobacter agaridevorans' sp. nov., agar-degrading bacteria isolated from rhizosphere soils.</title>
        <authorList>
            <person name="Ikenaga M."/>
            <person name="Kataoka M."/>
            <person name="Murouchi A."/>
            <person name="Katsuragi S."/>
            <person name="Sakai M."/>
        </authorList>
    </citation>
    <scope>NUCLEOTIDE SEQUENCE [LARGE SCALE GENOMIC DNA]</scope>
    <source>
        <strain evidence="7">YU21-B</strain>
    </source>
</reference>
<evidence type="ECO:0000256" key="4">
    <source>
        <dbReference type="ARBA" id="ARBA00023136"/>
    </source>
</evidence>
<protein>
    <submittedName>
        <fullName evidence="6">VirB6 type IV secretion protein</fullName>
    </submittedName>
</protein>
<feature type="transmembrane region" description="Helical" evidence="5">
    <location>
        <begin position="26"/>
        <end position="50"/>
    </location>
</feature>
<gene>
    <name evidence="6" type="primary">virB6</name>
    <name evidence="6" type="ORF">GCM10011487_44770</name>
</gene>
<feature type="transmembrane region" description="Helical" evidence="5">
    <location>
        <begin position="62"/>
        <end position="81"/>
    </location>
</feature>
<dbReference type="InterPro" id="IPR007688">
    <property type="entry name" value="Conjugal_tfr_TrbL/VirB6"/>
</dbReference>
<dbReference type="Proteomes" id="UP000445000">
    <property type="component" value="Unassembled WGS sequence"/>
</dbReference>
<dbReference type="GO" id="GO:0030255">
    <property type="term" value="P:protein secretion by the type IV secretion system"/>
    <property type="evidence" value="ECO:0007669"/>
    <property type="project" value="InterPro"/>
</dbReference>
<feature type="transmembrane region" description="Helical" evidence="5">
    <location>
        <begin position="134"/>
        <end position="156"/>
    </location>
</feature>
<evidence type="ECO:0000256" key="1">
    <source>
        <dbReference type="ARBA" id="ARBA00004141"/>
    </source>
</evidence>
<name>A0A829YGM8_9GAMM</name>
<comment type="caution">
    <text evidence="6">The sequence shown here is derived from an EMBL/GenBank/DDBJ whole genome shotgun (WGS) entry which is preliminary data.</text>
</comment>
<dbReference type="EMBL" id="BLJN01000004">
    <property type="protein sequence ID" value="GFE82477.1"/>
    <property type="molecule type" value="Genomic_DNA"/>
</dbReference>
<feature type="transmembrane region" description="Helical" evidence="5">
    <location>
        <begin position="255"/>
        <end position="278"/>
    </location>
</feature>
<sequence>MGFYTEFALWLDALLATYVADQTARIAAAIEPLVVTLCVLYVMIWGYLALFGKIEEPLTDSIKRFFTIGLVFAIAIHLWLYNEVIVTTAFDAPTALAAVVVGAYEPLAVIDQILHDGMDAGGRLMARGSLLDGFSFDIAGIALCILIGVVAVYAMFLLSLSKVALSVLLAIGPVFLVSALFNSTRRFLEAWVAQLANYALITVLTVLVSALMLHVISVATEQALAVGGGITLAHAMRVCVAAGLTLLVLRQVLPIAAGLAHGLALATQGAVSAGMLWAMGIGRRTTSDFLRGALLDNQTTRWDSLARRSGYGLKRGASWALSEAGRRMKEPNTIRREGRG</sequence>
<evidence type="ECO:0000313" key="7">
    <source>
        <dbReference type="Proteomes" id="UP000445000"/>
    </source>
</evidence>
<dbReference type="RefSeq" id="WP_161814120.1">
    <property type="nucleotide sequence ID" value="NZ_BLJN01000004.1"/>
</dbReference>
<evidence type="ECO:0000256" key="2">
    <source>
        <dbReference type="ARBA" id="ARBA00022692"/>
    </source>
</evidence>
<evidence type="ECO:0000313" key="6">
    <source>
        <dbReference type="EMBL" id="GFE82477.1"/>
    </source>
</evidence>
<dbReference type="Pfam" id="PF04610">
    <property type="entry name" value="TrbL"/>
    <property type="match status" value="1"/>
</dbReference>
<proteinExistence type="predicted"/>
<organism evidence="6 7">
    <name type="scientific">Steroidobacter agaridevorans</name>
    <dbReference type="NCBI Taxonomy" id="2695856"/>
    <lineage>
        <taxon>Bacteria</taxon>
        <taxon>Pseudomonadati</taxon>
        <taxon>Pseudomonadota</taxon>
        <taxon>Gammaproteobacteria</taxon>
        <taxon>Steroidobacterales</taxon>
        <taxon>Steroidobacteraceae</taxon>
        <taxon>Steroidobacter</taxon>
    </lineage>
</organism>
<evidence type="ECO:0000256" key="3">
    <source>
        <dbReference type="ARBA" id="ARBA00022989"/>
    </source>
</evidence>
<feature type="transmembrane region" description="Helical" evidence="5">
    <location>
        <begin position="163"/>
        <end position="183"/>
    </location>
</feature>
<feature type="transmembrane region" description="Helical" evidence="5">
    <location>
        <begin position="195"/>
        <end position="216"/>
    </location>
</feature>
<accession>A0A829YGM8</accession>
<keyword evidence="4 5" id="KW-0472">Membrane</keyword>